<proteinExistence type="predicted"/>
<dbReference type="Gene3D" id="1.25.40.390">
    <property type="match status" value="1"/>
</dbReference>
<dbReference type="InterPro" id="IPR011990">
    <property type="entry name" value="TPR-like_helical_dom_sf"/>
</dbReference>
<dbReference type="EMBL" id="OX336425">
    <property type="protein sequence ID" value="CAI2765707.1"/>
    <property type="molecule type" value="Genomic_DNA"/>
</dbReference>
<dbReference type="AlphaFoldDB" id="A0A9W4TD14"/>
<dbReference type="Proteomes" id="UP001152749">
    <property type="component" value="Chromosome"/>
</dbReference>
<dbReference type="KEGG" id="fcs:TRV642_0666"/>
<keyword evidence="1" id="KW-0449">Lipoprotein</keyword>
<organism evidence="1 2">
    <name type="scientific">Flavobacterium collinsii</name>
    <dbReference type="NCBI Taxonomy" id="1114861"/>
    <lineage>
        <taxon>Bacteria</taxon>
        <taxon>Pseudomonadati</taxon>
        <taxon>Bacteroidota</taxon>
        <taxon>Flavobacteriia</taxon>
        <taxon>Flavobacteriales</taxon>
        <taxon>Flavobacteriaceae</taxon>
        <taxon>Flavobacterium</taxon>
    </lineage>
</organism>
<dbReference type="Pfam" id="PF12771">
    <property type="entry name" value="SusD-like_2"/>
    <property type="match status" value="1"/>
</dbReference>
<sequence>MLNFKHPLSLIFKLKDMKKITLLYISGILLGSLTACTKDFEEINSNPNAVEKPNTNFIFSRAQLDGLANNYFFTNILECGGILQHYATYKEVSGVGDKYLDGEKYYSGYFNQAYPTALNETEIVINAVKDTPNDSNKLNIARIWKVFLYHKITDLYGSIPYSQAVQAYTTNLFLPKYDSQEFIYKDLLKELDEAATALDPAKPSFGTADFIYQGNVAKWKKFSYSLMLRLGLRLTKVDPALSKTWVTKAIAGGVIVNGADNAIMNYSDGPNNFNRNPVAFDSRTGDYANGSYGQTNTEGGKLAKTFIDLLKTTADPRISVYAGVWQGTVQNTNPAVQKGFPNGTTTALAPLEQATYSEPNQNTILRFDAPLVLISNAETNLYLAEAAARGWYTAETDKDLYGKGVKASFLNMGIYGTSYAITDATPYLTANPYNAAGNFEAKMNQIHTQVYVALFVDEQEIYANWRRTGYPVLTPVNFPGNVTNGTIPRRLRYPTSEYSVNTTNLAEAVKQQGPDTFTTRIWWDKQ</sequence>
<accession>A0A9W4TD14</accession>
<name>A0A9W4TD14_9FLAO</name>
<dbReference type="SUPFAM" id="SSF48452">
    <property type="entry name" value="TPR-like"/>
    <property type="match status" value="1"/>
</dbReference>
<reference evidence="1" key="1">
    <citation type="submission" date="2022-09" db="EMBL/GenBank/DDBJ databases">
        <authorList>
            <person name="Duchaud E."/>
        </authorList>
    </citation>
    <scope>NUCLEOTIDE SEQUENCE</scope>
    <source>
        <strain evidence="1">TRV642</strain>
    </source>
</reference>
<protein>
    <submittedName>
        <fullName evidence="1">SusD/RagB family lipoprotein</fullName>
    </submittedName>
</protein>
<gene>
    <name evidence="1" type="ORF">TRV642_0666</name>
</gene>
<evidence type="ECO:0000313" key="2">
    <source>
        <dbReference type="Proteomes" id="UP001152749"/>
    </source>
</evidence>
<evidence type="ECO:0000313" key="1">
    <source>
        <dbReference type="EMBL" id="CAI2765707.1"/>
    </source>
</evidence>
<dbReference type="InterPro" id="IPR041662">
    <property type="entry name" value="SusD-like_2"/>
</dbReference>